<dbReference type="PANTHER" id="PTHR30572:SF4">
    <property type="entry name" value="ABC TRANSPORTER PERMEASE YTRF"/>
    <property type="match status" value="1"/>
</dbReference>
<keyword evidence="11" id="KW-1185">Reference proteome</keyword>
<evidence type="ECO:0000256" key="4">
    <source>
        <dbReference type="ARBA" id="ARBA00022989"/>
    </source>
</evidence>
<gene>
    <name evidence="10" type="ORF">EAX61_13865</name>
</gene>
<evidence type="ECO:0000256" key="3">
    <source>
        <dbReference type="ARBA" id="ARBA00022692"/>
    </source>
</evidence>
<evidence type="ECO:0000313" key="11">
    <source>
        <dbReference type="Proteomes" id="UP000281985"/>
    </source>
</evidence>
<comment type="similarity">
    <text evidence="6">Belongs to the ABC-4 integral membrane protein family.</text>
</comment>
<dbReference type="InterPro" id="IPR050250">
    <property type="entry name" value="Macrolide_Exporter_MacB"/>
</dbReference>
<proteinExistence type="inferred from homology"/>
<accession>A0A3M0FVG7</accession>
<keyword evidence="4 7" id="KW-1133">Transmembrane helix</keyword>
<evidence type="ECO:0000313" key="10">
    <source>
        <dbReference type="EMBL" id="RMB56495.1"/>
    </source>
</evidence>
<dbReference type="GO" id="GO:0022857">
    <property type="term" value="F:transmembrane transporter activity"/>
    <property type="evidence" value="ECO:0007669"/>
    <property type="project" value="TreeGrafter"/>
</dbReference>
<protein>
    <submittedName>
        <fullName evidence="10">ABC transporter permease</fullName>
    </submittedName>
</protein>
<dbReference type="Pfam" id="PF12704">
    <property type="entry name" value="MacB_PCD"/>
    <property type="match status" value="1"/>
</dbReference>
<evidence type="ECO:0000259" key="8">
    <source>
        <dbReference type="Pfam" id="PF02687"/>
    </source>
</evidence>
<comment type="caution">
    <text evidence="10">The sequence shown here is derived from an EMBL/GenBank/DDBJ whole genome shotgun (WGS) entry which is preliminary data.</text>
</comment>
<feature type="domain" description="ABC3 transporter permease C-terminal" evidence="8">
    <location>
        <begin position="290"/>
        <end position="406"/>
    </location>
</feature>
<dbReference type="OrthoDB" id="9770036at2"/>
<dbReference type="InterPro" id="IPR025857">
    <property type="entry name" value="MacB_PCD"/>
</dbReference>
<feature type="transmembrane region" description="Helical" evidence="7">
    <location>
        <begin position="286"/>
        <end position="311"/>
    </location>
</feature>
<keyword evidence="2" id="KW-1003">Cell membrane</keyword>
<dbReference type="InterPro" id="IPR003838">
    <property type="entry name" value="ABC3_permease_C"/>
</dbReference>
<evidence type="ECO:0000256" key="1">
    <source>
        <dbReference type="ARBA" id="ARBA00004651"/>
    </source>
</evidence>
<reference evidence="10 11" key="1">
    <citation type="submission" date="2018-10" db="EMBL/GenBank/DDBJ databases">
        <title>Dokdonia luteus sp. nov., isolated from sea water.</title>
        <authorList>
            <person name="Zhou L.Y."/>
            <person name="Du Z.J."/>
        </authorList>
    </citation>
    <scope>NUCLEOTIDE SEQUENCE [LARGE SCALE GENOMIC DNA]</scope>
    <source>
        <strain evidence="10 11">SH27</strain>
    </source>
</reference>
<dbReference type="RefSeq" id="WP_121918307.1">
    <property type="nucleotide sequence ID" value="NZ_REFV01000016.1"/>
</dbReference>
<evidence type="ECO:0000256" key="7">
    <source>
        <dbReference type="SAM" id="Phobius"/>
    </source>
</evidence>
<sequence>MFDIERWQEIFETLGKNKLQTFLTMVSVFSGVLILIILIGFSNGIQNGVKSQFEQDATNRIFIRTGVTTKEYKGLNSGRYIQMHNSDFEGINTKYEDQIEYKTGIYNIWGGQVTYKRENGNYRIEGAHPEQQFIENASMVAGRFINEDDVAESRKIAIIGNQIKQDLFKNEDAVGEMIQVFGINFKVVGVYSDPGGEREETRVFIPLPTAQQVFNGSDRIRSMAYTIKMSDNFDEAVGMSMALAKSFEDDIKTKYSIAPDDRSAVRVNNTLEEARKIYSLIDTIAAVFWFIGIGTIIAGVVGVGNIMLIVVKERTKEIGIRKALGALPSSIIGMILQEAIFITAIAGFSGLFLGVIALNIASPLIDSDFIKFPRVNFATSITIVMIIVIAGALAGYFPARRAANIRPIEALRDE</sequence>
<name>A0A3M0FVG7_9FLAO</name>
<dbReference type="Proteomes" id="UP000281985">
    <property type="component" value="Unassembled WGS sequence"/>
</dbReference>
<organism evidence="10 11">
    <name type="scientific">Dokdonia sinensis</name>
    <dbReference type="NCBI Taxonomy" id="2479847"/>
    <lineage>
        <taxon>Bacteria</taxon>
        <taxon>Pseudomonadati</taxon>
        <taxon>Bacteroidota</taxon>
        <taxon>Flavobacteriia</taxon>
        <taxon>Flavobacteriales</taxon>
        <taxon>Flavobacteriaceae</taxon>
        <taxon>Dokdonia</taxon>
    </lineage>
</organism>
<dbReference type="GO" id="GO:0005886">
    <property type="term" value="C:plasma membrane"/>
    <property type="evidence" value="ECO:0007669"/>
    <property type="project" value="UniProtKB-SubCell"/>
</dbReference>
<feature type="domain" description="MacB-like periplasmic core" evidence="9">
    <location>
        <begin position="21"/>
        <end position="232"/>
    </location>
</feature>
<feature type="transmembrane region" description="Helical" evidence="7">
    <location>
        <begin position="377"/>
        <end position="397"/>
    </location>
</feature>
<feature type="transmembrane region" description="Helical" evidence="7">
    <location>
        <begin position="21"/>
        <end position="41"/>
    </location>
</feature>
<dbReference type="PANTHER" id="PTHR30572">
    <property type="entry name" value="MEMBRANE COMPONENT OF TRANSPORTER-RELATED"/>
    <property type="match status" value="1"/>
</dbReference>
<evidence type="ECO:0000256" key="2">
    <source>
        <dbReference type="ARBA" id="ARBA00022475"/>
    </source>
</evidence>
<keyword evidence="5 7" id="KW-0472">Membrane</keyword>
<evidence type="ECO:0000256" key="6">
    <source>
        <dbReference type="ARBA" id="ARBA00038076"/>
    </source>
</evidence>
<dbReference type="EMBL" id="REFV01000016">
    <property type="protein sequence ID" value="RMB56495.1"/>
    <property type="molecule type" value="Genomic_DNA"/>
</dbReference>
<evidence type="ECO:0000256" key="5">
    <source>
        <dbReference type="ARBA" id="ARBA00023136"/>
    </source>
</evidence>
<comment type="subcellular location">
    <subcellularLocation>
        <location evidence="1">Cell membrane</location>
        <topology evidence="1">Multi-pass membrane protein</topology>
    </subcellularLocation>
</comment>
<dbReference type="AlphaFoldDB" id="A0A3M0FVG7"/>
<keyword evidence="3 7" id="KW-0812">Transmembrane</keyword>
<evidence type="ECO:0000259" key="9">
    <source>
        <dbReference type="Pfam" id="PF12704"/>
    </source>
</evidence>
<dbReference type="Pfam" id="PF02687">
    <property type="entry name" value="FtsX"/>
    <property type="match status" value="1"/>
</dbReference>
<feature type="transmembrane region" description="Helical" evidence="7">
    <location>
        <begin position="331"/>
        <end position="357"/>
    </location>
</feature>